<dbReference type="PROSITE" id="PS50920">
    <property type="entry name" value="SOLCAR"/>
    <property type="match status" value="2"/>
</dbReference>
<dbReference type="InterPro" id="IPR018108">
    <property type="entry name" value="MCP_transmembrane"/>
</dbReference>
<keyword evidence="13" id="KW-1185">Reference proteome</keyword>
<comment type="similarity">
    <text evidence="9">Belongs to the mitochondrial carrier (TC 2.A.29) family.</text>
</comment>
<dbReference type="InterPro" id="IPR002048">
    <property type="entry name" value="EF_hand_dom"/>
</dbReference>
<dbReference type="STRING" id="4829.A0A168SYD0"/>
<dbReference type="PROSITE" id="PS50222">
    <property type="entry name" value="EF_HAND_2"/>
    <property type="match status" value="1"/>
</dbReference>
<feature type="repeat" description="Solcar" evidence="8">
    <location>
        <begin position="399"/>
        <end position="490"/>
    </location>
</feature>
<evidence type="ECO:0000256" key="1">
    <source>
        <dbReference type="ARBA" id="ARBA00004448"/>
    </source>
</evidence>
<dbReference type="FunCoup" id="A0A168SYD0">
    <property type="interactions" value="65"/>
</dbReference>
<dbReference type="PANTHER" id="PTHR24089">
    <property type="entry name" value="SOLUTE CARRIER FAMILY 25"/>
    <property type="match status" value="1"/>
</dbReference>
<evidence type="ECO:0000313" key="13">
    <source>
        <dbReference type="Proteomes" id="UP000078561"/>
    </source>
</evidence>
<keyword evidence="5" id="KW-1133">Transmembrane helix</keyword>
<keyword evidence="7 8" id="KW-0472">Membrane</keyword>
<evidence type="ECO:0000259" key="11">
    <source>
        <dbReference type="PROSITE" id="PS50222"/>
    </source>
</evidence>
<evidence type="ECO:0000256" key="7">
    <source>
        <dbReference type="ARBA" id="ARBA00023136"/>
    </source>
</evidence>
<dbReference type="InParanoid" id="A0A168SYD0"/>
<keyword evidence="4" id="KW-0677">Repeat</keyword>
<name>A0A168SYD0_ABSGL</name>
<dbReference type="PRINTS" id="PR00926">
    <property type="entry name" value="MITOCARRIER"/>
</dbReference>
<dbReference type="InterPro" id="IPR002067">
    <property type="entry name" value="MCP"/>
</dbReference>
<accession>A0A168SYD0</accession>
<evidence type="ECO:0000256" key="10">
    <source>
        <dbReference type="SAM" id="MobiDB-lite"/>
    </source>
</evidence>
<proteinExistence type="inferred from homology"/>
<evidence type="ECO:0000313" key="12">
    <source>
        <dbReference type="EMBL" id="SAM09154.1"/>
    </source>
</evidence>
<feature type="repeat" description="Solcar" evidence="8">
    <location>
        <begin position="270"/>
        <end position="356"/>
    </location>
</feature>
<dbReference type="GO" id="GO:0055085">
    <property type="term" value="P:transmembrane transport"/>
    <property type="evidence" value="ECO:0007669"/>
    <property type="project" value="InterPro"/>
</dbReference>
<dbReference type="SUPFAM" id="SSF47473">
    <property type="entry name" value="EF-hand"/>
    <property type="match status" value="1"/>
</dbReference>
<dbReference type="Pfam" id="PF13499">
    <property type="entry name" value="EF-hand_7"/>
    <property type="match status" value="1"/>
</dbReference>
<feature type="region of interest" description="Disordered" evidence="10">
    <location>
        <begin position="1"/>
        <end position="55"/>
    </location>
</feature>
<dbReference type="Gene3D" id="1.10.238.10">
    <property type="entry name" value="EF-hand"/>
    <property type="match status" value="1"/>
</dbReference>
<dbReference type="GO" id="GO:0005743">
    <property type="term" value="C:mitochondrial inner membrane"/>
    <property type="evidence" value="ECO:0007669"/>
    <property type="project" value="UniProtKB-SubCell"/>
</dbReference>
<gene>
    <name evidence="12" type="primary">ABSGL_14828.1 scaffold 14966</name>
</gene>
<feature type="compositionally biased region" description="Polar residues" evidence="10">
    <location>
        <begin position="46"/>
        <end position="55"/>
    </location>
</feature>
<evidence type="ECO:0000256" key="6">
    <source>
        <dbReference type="ARBA" id="ARBA00023128"/>
    </source>
</evidence>
<evidence type="ECO:0000256" key="9">
    <source>
        <dbReference type="RuleBase" id="RU000488"/>
    </source>
</evidence>
<dbReference type="AlphaFoldDB" id="A0A168SYD0"/>
<evidence type="ECO:0000256" key="3">
    <source>
        <dbReference type="ARBA" id="ARBA00022692"/>
    </source>
</evidence>
<dbReference type="SUPFAM" id="SSF103506">
    <property type="entry name" value="Mitochondrial carrier"/>
    <property type="match status" value="1"/>
</dbReference>
<evidence type="ECO:0000256" key="5">
    <source>
        <dbReference type="ARBA" id="ARBA00022989"/>
    </source>
</evidence>
<keyword evidence="3 8" id="KW-0812">Transmembrane</keyword>
<dbReference type="InterPro" id="IPR023395">
    <property type="entry name" value="MCP_dom_sf"/>
</dbReference>
<evidence type="ECO:0000256" key="8">
    <source>
        <dbReference type="PROSITE-ProRule" id="PRU00282"/>
    </source>
</evidence>
<organism evidence="12">
    <name type="scientific">Absidia glauca</name>
    <name type="common">Pin mould</name>
    <dbReference type="NCBI Taxonomy" id="4829"/>
    <lineage>
        <taxon>Eukaryota</taxon>
        <taxon>Fungi</taxon>
        <taxon>Fungi incertae sedis</taxon>
        <taxon>Mucoromycota</taxon>
        <taxon>Mucoromycotina</taxon>
        <taxon>Mucoromycetes</taxon>
        <taxon>Mucorales</taxon>
        <taxon>Cunninghamellaceae</taxon>
        <taxon>Absidia</taxon>
    </lineage>
</organism>
<keyword evidence="2 9" id="KW-0813">Transport</keyword>
<keyword evidence="6" id="KW-0496">Mitochondrion</keyword>
<evidence type="ECO:0000256" key="2">
    <source>
        <dbReference type="ARBA" id="ARBA00022448"/>
    </source>
</evidence>
<dbReference type="InterPro" id="IPR011992">
    <property type="entry name" value="EF-hand-dom_pair"/>
</dbReference>
<feature type="domain" description="EF-hand" evidence="11">
    <location>
        <begin position="176"/>
        <end position="211"/>
    </location>
</feature>
<reference evidence="12" key="1">
    <citation type="submission" date="2016-04" db="EMBL/GenBank/DDBJ databases">
        <authorList>
            <person name="Evans L.H."/>
            <person name="Alamgir A."/>
            <person name="Owens N."/>
            <person name="Weber N.D."/>
            <person name="Virtaneva K."/>
            <person name="Barbian K."/>
            <person name="Babar A."/>
            <person name="Rosenke K."/>
        </authorList>
    </citation>
    <scope>NUCLEOTIDE SEQUENCE [LARGE SCALE GENOMIC DNA]</scope>
    <source>
        <strain evidence="12">CBS 101.48</strain>
    </source>
</reference>
<feature type="compositionally biased region" description="Low complexity" evidence="10">
    <location>
        <begin position="22"/>
        <end position="35"/>
    </location>
</feature>
<comment type="subcellular location">
    <subcellularLocation>
        <location evidence="1">Mitochondrion inner membrane</location>
        <topology evidence="1">Multi-pass membrane protein</topology>
    </subcellularLocation>
</comment>
<dbReference type="EMBL" id="LT554985">
    <property type="protein sequence ID" value="SAM09154.1"/>
    <property type="molecule type" value="Genomic_DNA"/>
</dbReference>
<dbReference type="GO" id="GO:0005509">
    <property type="term" value="F:calcium ion binding"/>
    <property type="evidence" value="ECO:0007669"/>
    <property type="project" value="InterPro"/>
</dbReference>
<protein>
    <recommendedName>
        <fullName evidence="11">EF-hand domain-containing protein</fullName>
    </recommendedName>
</protein>
<sequence length="494" mass="54979">MSHSPISTTTTTTSRPSPPVETDTATDAITIVTPPTDDDNDTDTDYSNSPNSSFDSLQRYHQQHFHQHHAAIDPSTASQGELAPALEATTVSDIPEATGFYLSETPRERDDRIRALFDSLDRRHEGVLDRDCIEKGLTAMTHLPARTKFVNELLAQCDTSQDGLVDYDEFKTYVHEKEEELWQLFQRLDTRGDGSLWPSDLAGALQAAGITINQNELTNFMEWMDLGKSEEGPVLLPETNVSEIYRYYETSTQLTQDAEVVIPPTDETSHHAIKYLLAGGISGAVSRTCTAPFDRLKVYLITDSSKGRPLTLLEAIRTIYAKGGWRGFFVGNGLNIFKIVPESGARFLSGGLAGLSSQFFIYPVETLKTRIMSLQRESSNNSLKRQSIVLDTMKTMYARAGLRAFWPGLTLGLVGVFPYQAMDLVIVFFRLQAQGTPAHPRYYSSPWNAVQVTYRTEGIRGFYKGLGPTLLKVVPAVSISYVTYEWSKNELGIA</sequence>
<dbReference type="OrthoDB" id="270584at2759"/>
<dbReference type="Proteomes" id="UP000078561">
    <property type="component" value="Unassembled WGS sequence"/>
</dbReference>
<dbReference type="OMA" id="SGQWWKQ"/>
<dbReference type="Pfam" id="PF00153">
    <property type="entry name" value="Mito_carr"/>
    <property type="match status" value="2"/>
</dbReference>
<dbReference type="Gene3D" id="1.50.40.10">
    <property type="entry name" value="Mitochondrial carrier domain"/>
    <property type="match status" value="2"/>
</dbReference>
<feature type="compositionally biased region" description="Low complexity" evidence="10">
    <location>
        <begin position="1"/>
        <end position="15"/>
    </location>
</feature>
<evidence type="ECO:0000256" key="4">
    <source>
        <dbReference type="ARBA" id="ARBA00022737"/>
    </source>
</evidence>